<keyword evidence="3 4" id="KW-0808">Transferase</keyword>
<dbReference type="PANTHER" id="PTHR11712:SF336">
    <property type="entry name" value="3-OXOACYL-[ACYL-CARRIER-PROTEIN] SYNTHASE, MITOCHONDRIAL"/>
    <property type="match status" value="1"/>
</dbReference>
<dbReference type="GO" id="GO:0005829">
    <property type="term" value="C:cytosol"/>
    <property type="evidence" value="ECO:0007669"/>
    <property type="project" value="TreeGrafter"/>
</dbReference>
<comment type="pathway">
    <text evidence="1">Lipid metabolism; fatty acid biosynthesis.</text>
</comment>
<feature type="chain" id="PRO_5043616564" evidence="5">
    <location>
        <begin position="21"/>
        <end position="421"/>
    </location>
</feature>
<evidence type="ECO:0000256" key="3">
    <source>
        <dbReference type="ARBA" id="ARBA00022679"/>
    </source>
</evidence>
<feature type="domain" description="Ketosynthase family 3 (KS3)" evidence="6">
    <location>
        <begin position="1"/>
        <end position="420"/>
    </location>
</feature>
<protein>
    <submittedName>
        <fullName evidence="7">Polyketide beta-ketoacyl:ACP synthase</fullName>
    </submittedName>
</protein>
<sequence length="421" mass="44988">MAPKILVNLLICFLSNVVLDQVNAPVVSGIGVATSAGYGKSSFLNVLLNSSNVFGYLRRPGRISKTQVMPFIGAELPDPPQILSPRLSRQTGLTGQVAIAVIDEAWQEAQLDLIDPNRIGLVVGGSNLQSREHMLLLQSYIDRPHLLNPRYSYTFFDNDLCGLCSNTYPIRGFSYSLGGASASSAIAILHAMEEVSSGRVDACIALGALQDISYLECQAFQSLGAMGASDLKPDQACRPFDRDHSGFIYGESCAAIVVCRSDLKSLKNNYGSLIGGAHITNGNRGPQSSLEGEIRAIKMALAQAKLTASEIDYVNTHGTGAPSGDDIELKALHILGLEHAAINSTKSIIGHGLSSAASVELAAILLQMREGYLHPTRNLINPINTDFNWVLESSKPHRFMHALSLSSGFGGVDTALVVRAP</sequence>
<name>A0AAU8A305_9BURK</name>
<dbReference type="InterPro" id="IPR014031">
    <property type="entry name" value="Ketoacyl_synth_C"/>
</dbReference>
<dbReference type="NCBIfam" id="NF005490">
    <property type="entry name" value="PRK07103.1"/>
    <property type="match status" value="1"/>
</dbReference>
<dbReference type="GO" id="GO:0006633">
    <property type="term" value="P:fatty acid biosynthetic process"/>
    <property type="evidence" value="ECO:0007669"/>
    <property type="project" value="TreeGrafter"/>
</dbReference>
<evidence type="ECO:0000256" key="2">
    <source>
        <dbReference type="ARBA" id="ARBA00008467"/>
    </source>
</evidence>
<dbReference type="InterPro" id="IPR000794">
    <property type="entry name" value="Beta-ketoacyl_synthase"/>
</dbReference>
<gene>
    <name evidence="7" type="ORF">NKE59_01880</name>
</gene>
<evidence type="ECO:0000256" key="1">
    <source>
        <dbReference type="ARBA" id="ARBA00005194"/>
    </source>
</evidence>
<evidence type="ECO:0000256" key="5">
    <source>
        <dbReference type="SAM" id="SignalP"/>
    </source>
</evidence>
<dbReference type="GO" id="GO:0004315">
    <property type="term" value="F:3-oxoacyl-[acyl-carrier-protein] synthase activity"/>
    <property type="evidence" value="ECO:0007669"/>
    <property type="project" value="TreeGrafter"/>
</dbReference>
<dbReference type="EMBL" id="CP099959">
    <property type="protein sequence ID" value="XCC58063.1"/>
    <property type="molecule type" value="Genomic_DNA"/>
</dbReference>
<feature type="signal peptide" evidence="5">
    <location>
        <begin position="1"/>
        <end position="20"/>
    </location>
</feature>
<dbReference type="CDD" id="cd00834">
    <property type="entry name" value="KAS_I_II"/>
    <property type="match status" value="1"/>
</dbReference>
<evidence type="ECO:0000256" key="4">
    <source>
        <dbReference type="RuleBase" id="RU003694"/>
    </source>
</evidence>
<dbReference type="PROSITE" id="PS52004">
    <property type="entry name" value="KS3_2"/>
    <property type="match status" value="1"/>
</dbReference>
<proteinExistence type="inferred from homology"/>
<dbReference type="Pfam" id="PF00109">
    <property type="entry name" value="ketoacyl-synt"/>
    <property type="match status" value="1"/>
</dbReference>
<dbReference type="SUPFAM" id="SSF53901">
    <property type="entry name" value="Thiolase-like"/>
    <property type="match status" value="2"/>
</dbReference>
<accession>A0AAU8A305</accession>
<evidence type="ECO:0000259" key="6">
    <source>
        <dbReference type="PROSITE" id="PS52004"/>
    </source>
</evidence>
<organism evidence="7">
    <name type="scientific">Polynucleobacter sp. UK-FUSCHL-C3</name>
    <dbReference type="NCBI Taxonomy" id="2955208"/>
    <lineage>
        <taxon>Bacteria</taxon>
        <taxon>Pseudomonadati</taxon>
        <taxon>Pseudomonadota</taxon>
        <taxon>Betaproteobacteria</taxon>
        <taxon>Burkholderiales</taxon>
        <taxon>Burkholderiaceae</taxon>
        <taxon>Polynucleobacter</taxon>
    </lineage>
</organism>
<dbReference type="Gene3D" id="3.40.47.10">
    <property type="match status" value="2"/>
</dbReference>
<dbReference type="AlphaFoldDB" id="A0AAU8A305"/>
<dbReference type="PANTHER" id="PTHR11712">
    <property type="entry name" value="POLYKETIDE SYNTHASE-RELATED"/>
    <property type="match status" value="1"/>
</dbReference>
<dbReference type="Pfam" id="PF02801">
    <property type="entry name" value="Ketoacyl-synt_C"/>
    <property type="match status" value="1"/>
</dbReference>
<dbReference type="RefSeq" id="WP_353439213.1">
    <property type="nucleotide sequence ID" value="NZ_CP099959.1"/>
</dbReference>
<dbReference type="SMART" id="SM00825">
    <property type="entry name" value="PKS_KS"/>
    <property type="match status" value="1"/>
</dbReference>
<dbReference type="InterPro" id="IPR020841">
    <property type="entry name" value="PKS_Beta-ketoAc_synthase_dom"/>
</dbReference>
<dbReference type="InterPro" id="IPR016039">
    <property type="entry name" value="Thiolase-like"/>
</dbReference>
<keyword evidence="5" id="KW-0732">Signal</keyword>
<comment type="similarity">
    <text evidence="2 4">Belongs to the thiolase-like superfamily. Beta-ketoacyl-ACP synthases family.</text>
</comment>
<dbReference type="InterPro" id="IPR014030">
    <property type="entry name" value="Ketoacyl_synth_N"/>
</dbReference>
<evidence type="ECO:0000313" key="7">
    <source>
        <dbReference type="EMBL" id="XCC58063.1"/>
    </source>
</evidence>
<reference evidence="7" key="1">
    <citation type="submission" date="2022-06" db="EMBL/GenBank/DDBJ databases">
        <title>New Polynucleobacter species.</title>
        <authorList>
            <person name="Hahn M.W."/>
        </authorList>
    </citation>
    <scope>NUCLEOTIDE SEQUENCE</scope>
    <source>
        <strain evidence="7">UK-FUSCHL-C3</strain>
    </source>
</reference>